<reference evidence="2 3" key="1">
    <citation type="journal article" date="2015" name="Genome Announc.">
        <title>Complete genome sequences for 35 biothreat assay-relevant bacillus species.</title>
        <authorList>
            <person name="Johnson S.L."/>
            <person name="Daligault H.E."/>
            <person name="Davenport K.W."/>
            <person name="Jaissle J."/>
            <person name="Frey K.G."/>
            <person name="Ladner J.T."/>
            <person name="Broomall S.M."/>
            <person name="Bishop-Lilly K.A."/>
            <person name="Bruce D.C."/>
            <person name="Gibbons H.S."/>
            <person name="Coyne S.R."/>
            <person name="Lo C.C."/>
            <person name="Meincke L."/>
            <person name="Munk A.C."/>
            <person name="Koroleva G.I."/>
            <person name="Rosenzweig C.N."/>
            <person name="Palacios G.F."/>
            <person name="Redden C.L."/>
            <person name="Minogue T.D."/>
            <person name="Chain P.S."/>
        </authorList>
    </citation>
    <scope>NUCLEOTIDE SEQUENCE [LARGE SCALE GENOMIC DNA]</scope>
    <source>
        <strain evidence="3">ATCC 14581 / DSM 32 / JCM 2506 / NBRC 15308 / NCIMB 9376 / NCTC 10342 / NRRL B-14308 / VKM B-512</strain>
    </source>
</reference>
<sequence length="229" mass="25146">MEMRVNQIELNGLTFQYREAGEASAPAIIALHALGMSAESWDEVAAVLGKEYRFLALDQRGHGGSERTGTYTFELMCDDLLQFVNAMNLKSFTLIGHSMGGTVSYLFSETFPERVDQLIVEDTPPPFTGEKFEIPAKAPGPLPFDWEVVPSILQQLNNPNPKWWESLTEIIAPTLVIGGGSSHIPQDKLQEVSKRIPNCKLVTIEGAGHEVHAGNLSAFLTAVKSFLDS</sequence>
<dbReference type="GeneID" id="93641982"/>
<dbReference type="SUPFAM" id="SSF53474">
    <property type="entry name" value="alpha/beta-Hydrolases"/>
    <property type="match status" value="1"/>
</dbReference>
<dbReference type="InterPro" id="IPR000073">
    <property type="entry name" value="AB_hydrolase_1"/>
</dbReference>
<dbReference type="KEGG" id="bmeg:BG04_3947"/>
<dbReference type="Pfam" id="PF00561">
    <property type="entry name" value="Abhydrolase_1"/>
    <property type="match status" value="1"/>
</dbReference>
<dbReference type="EMBL" id="CP009920">
    <property type="protein sequence ID" value="AJI21904.1"/>
    <property type="molecule type" value="Genomic_DNA"/>
</dbReference>
<dbReference type="PANTHER" id="PTHR43798">
    <property type="entry name" value="MONOACYLGLYCEROL LIPASE"/>
    <property type="match status" value="1"/>
</dbReference>
<feature type="domain" description="AB hydrolase-1" evidence="1">
    <location>
        <begin position="26"/>
        <end position="136"/>
    </location>
</feature>
<evidence type="ECO:0000313" key="3">
    <source>
        <dbReference type="Proteomes" id="UP000031829"/>
    </source>
</evidence>
<evidence type="ECO:0000313" key="2">
    <source>
        <dbReference type="EMBL" id="AJI21904.1"/>
    </source>
</evidence>
<dbReference type="GO" id="GO:0016020">
    <property type="term" value="C:membrane"/>
    <property type="evidence" value="ECO:0007669"/>
    <property type="project" value="TreeGrafter"/>
</dbReference>
<dbReference type="PRINTS" id="PR00111">
    <property type="entry name" value="ABHYDROLASE"/>
</dbReference>
<dbReference type="InterPro" id="IPR029058">
    <property type="entry name" value="AB_hydrolase_fold"/>
</dbReference>
<gene>
    <name evidence="2" type="ORF">BG04_3947</name>
</gene>
<name>A0A0B6AQ15_PRIM2</name>
<dbReference type="Gene3D" id="3.40.50.1820">
    <property type="entry name" value="alpha/beta hydrolase"/>
    <property type="match status" value="1"/>
</dbReference>
<proteinExistence type="predicted"/>
<dbReference type="PANTHER" id="PTHR43798:SF33">
    <property type="entry name" value="HYDROLASE, PUTATIVE (AFU_ORTHOLOGUE AFUA_2G14860)-RELATED"/>
    <property type="match status" value="1"/>
</dbReference>
<accession>A0A0B6AQ15</accession>
<organism evidence="2 3">
    <name type="scientific">Priestia megaterium (strain ATCC 14581 / DSM 32 / CCUG 1817 / JCM 2506 / NBRC 15308 / NCIMB 9376 / NCTC 10342 / NRRL B-14308 / VKM B-512 / Ford 19)</name>
    <name type="common">Bacillus megaterium</name>
    <dbReference type="NCBI Taxonomy" id="1348623"/>
    <lineage>
        <taxon>Bacteria</taxon>
        <taxon>Bacillati</taxon>
        <taxon>Bacillota</taxon>
        <taxon>Bacilli</taxon>
        <taxon>Bacillales</taxon>
        <taxon>Bacillaceae</taxon>
        <taxon>Priestia</taxon>
    </lineage>
</organism>
<protein>
    <submittedName>
        <fullName evidence="2">PGAP1-like family protein</fullName>
    </submittedName>
</protein>
<evidence type="ECO:0000259" key="1">
    <source>
        <dbReference type="Pfam" id="PF00561"/>
    </source>
</evidence>
<dbReference type="HOGENOM" id="CLU_020336_50_4_9"/>
<dbReference type="Proteomes" id="UP000031829">
    <property type="component" value="Chromosome"/>
</dbReference>
<dbReference type="RefSeq" id="WP_080775534.1">
    <property type="nucleotide sequence ID" value="NZ_BCVB01000002.1"/>
</dbReference>
<dbReference type="InterPro" id="IPR050266">
    <property type="entry name" value="AB_hydrolase_sf"/>
</dbReference>
<dbReference type="AlphaFoldDB" id="A0A0B6AQ15"/>